<evidence type="ECO:0000313" key="1">
    <source>
        <dbReference type="EMBL" id="MBA9027595.1"/>
    </source>
</evidence>
<gene>
    <name evidence="1" type="ORF">HNP81_002885</name>
</gene>
<dbReference type="Proteomes" id="UP000626697">
    <property type="component" value="Unassembled WGS sequence"/>
</dbReference>
<name>A0ABR6CRD9_9BACI</name>
<organism evidence="1 2">
    <name type="scientific">Peribacillus huizhouensis</name>
    <dbReference type="NCBI Taxonomy" id="1501239"/>
    <lineage>
        <taxon>Bacteria</taxon>
        <taxon>Bacillati</taxon>
        <taxon>Bacillota</taxon>
        <taxon>Bacilli</taxon>
        <taxon>Bacillales</taxon>
        <taxon>Bacillaceae</taxon>
        <taxon>Peribacillus</taxon>
    </lineage>
</organism>
<evidence type="ECO:0000313" key="2">
    <source>
        <dbReference type="Proteomes" id="UP000626697"/>
    </source>
</evidence>
<proteinExistence type="predicted"/>
<accession>A0ABR6CRD9</accession>
<reference evidence="1 2" key="1">
    <citation type="submission" date="2020-08" db="EMBL/GenBank/DDBJ databases">
        <title>Genomic Encyclopedia of Type Strains, Phase IV (KMG-IV): sequencing the most valuable type-strain genomes for metagenomic binning, comparative biology and taxonomic classification.</title>
        <authorList>
            <person name="Goeker M."/>
        </authorList>
    </citation>
    <scope>NUCLEOTIDE SEQUENCE [LARGE SCALE GENOMIC DNA]</scope>
    <source>
        <strain evidence="1 2">DSM 105481</strain>
    </source>
</reference>
<keyword evidence="2" id="KW-1185">Reference proteome</keyword>
<sequence>MKHYITTGNLTNYHFELISKNKTYISAFNVKIILKVLLGEK</sequence>
<dbReference type="EMBL" id="JACJHX010000008">
    <property type="protein sequence ID" value="MBA9027595.1"/>
    <property type="molecule type" value="Genomic_DNA"/>
</dbReference>
<comment type="caution">
    <text evidence="1">The sequence shown here is derived from an EMBL/GenBank/DDBJ whole genome shotgun (WGS) entry which is preliminary data.</text>
</comment>
<protein>
    <submittedName>
        <fullName evidence="1">Uncharacterized protein</fullName>
    </submittedName>
</protein>